<accession>A0ABN1AXN4</accession>
<feature type="region of interest" description="Disordered" evidence="1">
    <location>
        <begin position="173"/>
        <end position="199"/>
    </location>
</feature>
<feature type="domain" description="Ricin B lectin" evidence="2">
    <location>
        <begin position="242"/>
        <end position="324"/>
    </location>
</feature>
<name>A0ABN1AXN4_9ACTN</name>
<gene>
    <name evidence="3" type="ORF">GCM10009544_54090</name>
</gene>
<evidence type="ECO:0000313" key="3">
    <source>
        <dbReference type="EMBL" id="GAA0485752.1"/>
    </source>
</evidence>
<proteinExistence type="predicted"/>
<dbReference type="Proteomes" id="UP001499895">
    <property type="component" value="Unassembled WGS sequence"/>
</dbReference>
<evidence type="ECO:0000256" key="1">
    <source>
        <dbReference type="SAM" id="MobiDB-lite"/>
    </source>
</evidence>
<feature type="region of interest" description="Disordered" evidence="1">
    <location>
        <begin position="14"/>
        <end position="33"/>
    </location>
</feature>
<dbReference type="Pfam" id="PF14200">
    <property type="entry name" value="RicinB_lectin_2"/>
    <property type="match status" value="1"/>
</dbReference>
<reference evidence="3 4" key="1">
    <citation type="journal article" date="2019" name="Int. J. Syst. Evol. Microbiol.">
        <title>The Global Catalogue of Microorganisms (GCM) 10K type strain sequencing project: providing services to taxonomists for standard genome sequencing and annotation.</title>
        <authorList>
            <consortium name="The Broad Institute Genomics Platform"/>
            <consortium name="The Broad Institute Genome Sequencing Center for Infectious Disease"/>
            <person name="Wu L."/>
            <person name="Ma J."/>
        </authorList>
    </citation>
    <scope>NUCLEOTIDE SEQUENCE [LARGE SCALE GENOMIC DNA]</scope>
    <source>
        <strain evidence="3 4">JCM 10649</strain>
    </source>
</reference>
<dbReference type="Gene3D" id="2.80.10.50">
    <property type="match status" value="1"/>
</dbReference>
<comment type="caution">
    <text evidence="3">The sequence shown here is derived from an EMBL/GenBank/DDBJ whole genome shotgun (WGS) entry which is preliminary data.</text>
</comment>
<dbReference type="CDD" id="cd00161">
    <property type="entry name" value="beta-trefoil_Ricin-like"/>
    <property type="match status" value="1"/>
</dbReference>
<dbReference type="EMBL" id="BAAAHB010000089">
    <property type="protein sequence ID" value="GAA0485752.1"/>
    <property type="molecule type" value="Genomic_DNA"/>
</dbReference>
<organism evidence="3 4">
    <name type="scientific">Streptomyces stramineus</name>
    <dbReference type="NCBI Taxonomy" id="173861"/>
    <lineage>
        <taxon>Bacteria</taxon>
        <taxon>Bacillati</taxon>
        <taxon>Actinomycetota</taxon>
        <taxon>Actinomycetes</taxon>
        <taxon>Kitasatosporales</taxon>
        <taxon>Streptomycetaceae</taxon>
        <taxon>Streptomyces</taxon>
    </lineage>
</organism>
<sequence>MAVASVVKRHGHGKYVGMRSEMEGQGEPSPHEARDAAAFVALLRELKRRSGLTYRQLEERAAGRGEVLPRSTLAGVLRHNALPRAEILTAFLGACGEDHRAGDWLRARERLAGGGAPEVARPGGELLGAKGGPASRRRLPPAPGRLLGAALVLAVLAGGGYLALEGMGGGDGEPAGSGVPVSAKPGPGTRGATSAPAPGTYRIRSALSSLCLSERDGDDTGNVYQAACRKAVPTYALEEAGNGEYRIRSLHPVFGYGCLGVANGSTLGGTRMEDDYCGQRGRGEQFRIRPAGGPARGYRIVPVHTDACVSVPGGARTEWTAVLQLPCASGEPGQVFHFDPVASPAAMPTITSNHGL</sequence>
<dbReference type="InterPro" id="IPR035992">
    <property type="entry name" value="Ricin_B-like_lectins"/>
</dbReference>
<keyword evidence="4" id="KW-1185">Reference proteome</keyword>
<dbReference type="SUPFAM" id="SSF50370">
    <property type="entry name" value="Ricin B-like lectins"/>
    <property type="match status" value="1"/>
</dbReference>
<dbReference type="InterPro" id="IPR000772">
    <property type="entry name" value="Ricin_B_lectin"/>
</dbReference>
<feature type="region of interest" description="Disordered" evidence="1">
    <location>
        <begin position="114"/>
        <end position="134"/>
    </location>
</feature>
<protein>
    <recommendedName>
        <fullName evidence="2">Ricin B lectin domain-containing protein</fullName>
    </recommendedName>
</protein>
<evidence type="ECO:0000259" key="2">
    <source>
        <dbReference type="Pfam" id="PF14200"/>
    </source>
</evidence>
<evidence type="ECO:0000313" key="4">
    <source>
        <dbReference type="Proteomes" id="UP001499895"/>
    </source>
</evidence>